<dbReference type="PROSITE" id="PS50035">
    <property type="entry name" value="PLD"/>
    <property type="match status" value="2"/>
</dbReference>
<organism evidence="16 17">
    <name type="scientific">Paenibacillus stellifer</name>
    <dbReference type="NCBI Taxonomy" id="169760"/>
    <lineage>
        <taxon>Bacteria</taxon>
        <taxon>Bacillati</taxon>
        <taxon>Bacillota</taxon>
        <taxon>Bacilli</taxon>
        <taxon>Bacillales</taxon>
        <taxon>Paenibacillaceae</taxon>
        <taxon>Paenibacillus</taxon>
    </lineage>
</organism>
<keyword evidence="7 14" id="KW-1133">Transmembrane helix</keyword>
<keyword evidence="11" id="KW-1208">Phospholipid metabolism</keyword>
<dbReference type="NCBIfam" id="TIGR04265">
    <property type="entry name" value="bac_cardiolipin"/>
    <property type="match status" value="1"/>
</dbReference>
<sequence length="471" mass="54164">MLWAVAVLVLLLIQIMAIVFFEYPRPYKAITWVVIVIIFPVLGYVLYFFIGKEYAIKRPDSQGDQLLEQVREQLADRSRRKREEECPNPAVGPDGSLDMKLEHAASLPVTAGNETTVFSEGTEAFEDMLQAIASARHHIHIEFYIIRDDQLGLRFQQLLIRKAREGVKVKLIYDGIGCHKLNKSYMNRLHEAGAETGCFSPPLRSFFTRRLNYRNHRKIVVVDGIIGYFGGLNIGDEYLGKDPKVGFWRDTHFRIEGDAVGWIQYTFLTDWYFVKKEWLNDPDCYYPLRAGKGKEWVRMIKSGPDEPILELFFSCFASAKRRIYIESPYFVLEPGIILALKTAAVTGVDVRVILPAVPDSKFVHLASMSYVQELLQAGVRFFLYEKGFLHAKVIIADDLACSGSANMDIRSLYGQFELHAIFNDGTTVNKLVRDFERDMRDSREIVLCQYEQRPPFHKYKETIARLFSPLL</sequence>
<feature type="region of interest" description="Disordered" evidence="13">
    <location>
        <begin position="75"/>
        <end position="95"/>
    </location>
</feature>
<keyword evidence="4" id="KW-0808">Transferase</keyword>
<dbReference type="AlphaFoldDB" id="A0A089LNK6"/>
<keyword evidence="8" id="KW-0443">Lipid metabolism</keyword>
<evidence type="ECO:0000256" key="10">
    <source>
        <dbReference type="ARBA" id="ARBA00023209"/>
    </source>
</evidence>
<evidence type="ECO:0000256" key="1">
    <source>
        <dbReference type="ARBA" id="ARBA00004236"/>
    </source>
</evidence>
<dbReference type="InterPro" id="IPR022924">
    <property type="entry name" value="Cardiolipin_synthase"/>
</dbReference>
<dbReference type="SUPFAM" id="SSF56024">
    <property type="entry name" value="Phospholipase D/nuclease"/>
    <property type="match status" value="2"/>
</dbReference>
<feature type="domain" description="PLD phosphodiesterase" evidence="15">
    <location>
        <begin position="385"/>
        <end position="411"/>
    </location>
</feature>
<proteinExistence type="predicted"/>
<dbReference type="CDD" id="cd09112">
    <property type="entry name" value="PLDc_CLS_2"/>
    <property type="match status" value="1"/>
</dbReference>
<feature type="transmembrane region" description="Helical" evidence="14">
    <location>
        <begin position="27"/>
        <end position="50"/>
    </location>
</feature>
<feature type="domain" description="PLD phosphodiesterase" evidence="15">
    <location>
        <begin position="211"/>
        <end position="238"/>
    </location>
</feature>
<feature type="compositionally biased region" description="Basic and acidic residues" evidence="13">
    <location>
        <begin position="75"/>
        <end position="85"/>
    </location>
</feature>
<dbReference type="PANTHER" id="PTHR21248">
    <property type="entry name" value="CARDIOLIPIN SYNTHASE"/>
    <property type="match status" value="1"/>
</dbReference>
<reference evidence="16 17" key="1">
    <citation type="submission" date="2014-08" db="EMBL/GenBank/DDBJ databases">
        <title>Comparative genomics of the Paenibacillus odorifer group.</title>
        <authorList>
            <person name="den Bakker H.C."/>
            <person name="Tsai Y.-C."/>
            <person name="Martin N."/>
            <person name="Korlach J."/>
            <person name="Wiedmann M."/>
        </authorList>
    </citation>
    <scope>NUCLEOTIDE SEQUENCE [LARGE SCALE GENOMIC DNA]</scope>
    <source>
        <strain evidence="16 17">DSM 14472</strain>
    </source>
</reference>
<keyword evidence="9 14" id="KW-0472">Membrane</keyword>
<dbReference type="GO" id="GO:0008808">
    <property type="term" value="F:cardiolipin synthase activity"/>
    <property type="evidence" value="ECO:0007669"/>
    <property type="project" value="UniProtKB-UniRule"/>
</dbReference>
<evidence type="ECO:0000256" key="12">
    <source>
        <dbReference type="NCBIfam" id="TIGR04265"/>
    </source>
</evidence>
<dbReference type="InterPro" id="IPR001736">
    <property type="entry name" value="PLipase_D/transphosphatidylase"/>
</dbReference>
<keyword evidence="3" id="KW-0444">Lipid biosynthesis</keyword>
<evidence type="ECO:0000256" key="2">
    <source>
        <dbReference type="ARBA" id="ARBA00022475"/>
    </source>
</evidence>
<dbReference type="GO" id="GO:0032049">
    <property type="term" value="P:cardiolipin biosynthetic process"/>
    <property type="evidence" value="ECO:0007669"/>
    <property type="project" value="UniProtKB-UniRule"/>
</dbReference>
<dbReference type="EMBL" id="CP009286">
    <property type="protein sequence ID" value="AIQ63141.1"/>
    <property type="molecule type" value="Genomic_DNA"/>
</dbReference>
<comment type="subcellular location">
    <subcellularLocation>
        <location evidence="1">Cell membrane</location>
    </subcellularLocation>
</comment>
<name>A0A089LNK6_9BACL</name>
<keyword evidence="17" id="KW-1185">Reference proteome</keyword>
<dbReference type="PANTHER" id="PTHR21248:SF22">
    <property type="entry name" value="PHOSPHOLIPASE D"/>
    <property type="match status" value="1"/>
</dbReference>
<evidence type="ECO:0000256" key="9">
    <source>
        <dbReference type="ARBA" id="ARBA00023136"/>
    </source>
</evidence>
<evidence type="ECO:0000313" key="17">
    <source>
        <dbReference type="Proteomes" id="UP000029507"/>
    </source>
</evidence>
<evidence type="ECO:0000256" key="11">
    <source>
        <dbReference type="ARBA" id="ARBA00023264"/>
    </source>
</evidence>
<dbReference type="EC" id="2.7.8.-" evidence="12"/>
<evidence type="ECO:0000256" key="3">
    <source>
        <dbReference type="ARBA" id="ARBA00022516"/>
    </source>
</evidence>
<accession>A0A089LNK6</accession>
<evidence type="ECO:0000256" key="13">
    <source>
        <dbReference type="SAM" id="MobiDB-lite"/>
    </source>
</evidence>
<dbReference type="SMART" id="SM00155">
    <property type="entry name" value="PLDc"/>
    <property type="match status" value="2"/>
</dbReference>
<dbReference type="Proteomes" id="UP000029507">
    <property type="component" value="Chromosome"/>
</dbReference>
<keyword evidence="6" id="KW-0677">Repeat</keyword>
<dbReference type="KEGG" id="pste:PSTEL_08585"/>
<evidence type="ECO:0000256" key="7">
    <source>
        <dbReference type="ARBA" id="ARBA00022989"/>
    </source>
</evidence>
<dbReference type="Gene3D" id="3.30.870.10">
    <property type="entry name" value="Endonuclease Chain A"/>
    <property type="match status" value="2"/>
</dbReference>
<dbReference type="HOGENOM" id="CLU_038053_1_2_9"/>
<keyword evidence="5 14" id="KW-0812">Transmembrane</keyword>
<evidence type="ECO:0000256" key="14">
    <source>
        <dbReference type="SAM" id="Phobius"/>
    </source>
</evidence>
<gene>
    <name evidence="16" type="ORF">PSTEL_08585</name>
</gene>
<protein>
    <recommendedName>
        <fullName evidence="12">Cardiolipin synthase</fullName>
        <ecNumber evidence="12">2.7.8.-</ecNumber>
    </recommendedName>
</protein>
<evidence type="ECO:0000256" key="8">
    <source>
        <dbReference type="ARBA" id="ARBA00023098"/>
    </source>
</evidence>
<evidence type="ECO:0000313" key="16">
    <source>
        <dbReference type="EMBL" id="AIQ63141.1"/>
    </source>
</evidence>
<evidence type="ECO:0000259" key="15">
    <source>
        <dbReference type="PROSITE" id="PS50035"/>
    </source>
</evidence>
<evidence type="ECO:0000256" key="5">
    <source>
        <dbReference type="ARBA" id="ARBA00022692"/>
    </source>
</evidence>
<dbReference type="InterPro" id="IPR025202">
    <property type="entry name" value="PLD-like_dom"/>
</dbReference>
<dbReference type="Pfam" id="PF13091">
    <property type="entry name" value="PLDc_2"/>
    <property type="match status" value="2"/>
</dbReference>
<dbReference type="CDD" id="cd09110">
    <property type="entry name" value="PLDc_CLS_1"/>
    <property type="match status" value="1"/>
</dbReference>
<dbReference type="FunFam" id="3.30.870.10:FF:000014">
    <property type="entry name" value="Cardiolipin synthase"/>
    <property type="match status" value="1"/>
</dbReference>
<keyword evidence="10" id="KW-0594">Phospholipid biosynthesis</keyword>
<dbReference type="GO" id="GO:0005886">
    <property type="term" value="C:plasma membrane"/>
    <property type="evidence" value="ECO:0007669"/>
    <property type="project" value="UniProtKB-SubCell"/>
</dbReference>
<evidence type="ECO:0000256" key="4">
    <source>
        <dbReference type="ARBA" id="ARBA00022679"/>
    </source>
</evidence>
<dbReference type="STRING" id="169760.PSTEL_08585"/>
<keyword evidence="2" id="KW-1003">Cell membrane</keyword>
<evidence type="ECO:0000256" key="6">
    <source>
        <dbReference type="ARBA" id="ARBA00022737"/>
    </source>
</evidence>